<evidence type="ECO:0000313" key="4">
    <source>
        <dbReference type="EMBL" id="CDF87507.1"/>
    </source>
</evidence>
<dbReference type="PANTHER" id="PTHR11079:SF156">
    <property type="entry name" value="INACTIVE TRNA-SPECIFIC ADENOSINE DEAMINASE-LIKE PROTEIN 3-RELATED"/>
    <property type="match status" value="1"/>
</dbReference>
<dbReference type="GO" id="GO:0005634">
    <property type="term" value="C:nucleus"/>
    <property type="evidence" value="ECO:0007669"/>
    <property type="project" value="TreeGrafter"/>
</dbReference>
<name>A0A8J2T2K0_ZYGB2</name>
<evidence type="ECO:0000256" key="1">
    <source>
        <dbReference type="ARBA" id="ARBA00022694"/>
    </source>
</evidence>
<comment type="similarity">
    <text evidence="2">Belongs to the cytidine and deoxycytidylate deaminase family. ADAT3 subfamily.</text>
</comment>
<dbReference type="PROSITE" id="PS51747">
    <property type="entry name" value="CYT_DCMP_DEAMINASES_2"/>
    <property type="match status" value="1"/>
</dbReference>
<keyword evidence="1" id="KW-0819">tRNA processing</keyword>
<evidence type="ECO:0000313" key="5">
    <source>
        <dbReference type="Proteomes" id="UP000019375"/>
    </source>
</evidence>
<dbReference type="Pfam" id="PF00383">
    <property type="entry name" value="dCMP_cyt_deam_1"/>
    <property type="match status" value="1"/>
</dbReference>
<evidence type="ECO:0000259" key="3">
    <source>
        <dbReference type="PROSITE" id="PS51747"/>
    </source>
</evidence>
<dbReference type="GO" id="GO:0052717">
    <property type="term" value="F:tRNA-specific adenosine-34 deaminase activity"/>
    <property type="evidence" value="ECO:0007669"/>
    <property type="project" value="TreeGrafter"/>
</dbReference>
<reference evidence="5" key="1">
    <citation type="journal article" date="2013" name="Genome Announc.">
        <title>Genome sequence of the food spoilage yeast Zygosaccharomyces bailii CLIB 213(T).</title>
        <authorList>
            <person name="Galeote V."/>
            <person name="Bigey F."/>
            <person name="Devillers H."/>
            <person name="Neuveglise C."/>
            <person name="Dequin S."/>
        </authorList>
    </citation>
    <scope>NUCLEOTIDE SEQUENCE [LARGE SCALE GENOMIC DNA]</scope>
    <source>
        <strain evidence="5">CLIB 213 / ATCC 58445 / CBS 680 / CCRC 21525 / NBRC 1098 / NCYC 1416 / NRRL Y-2227</strain>
    </source>
</reference>
<feature type="domain" description="CMP/dCMP-type deaminase" evidence="3">
    <location>
        <begin position="163"/>
        <end position="313"/>
    </location>
</feature>
<dbReference type="Proteomes" id="UP000019375">
    <property type="component" value="Unassembled WGS sequence"/>
</dbReference>
<dbReference type="CDD" id="cd01285">
    <property type="entry name" value="nucleoside_deaminase"/>
    <property type="match status" value="1"/>
</dbReference>
<dbReference type="SUPFAM" id="SSF53927">
    <property type="entry name" value="Cytidine deaminase-like"/>
    <property type="match status" value="1"/>
</dbReference>
<dbReference type="EMBL" id="HG316454">
    <property type="protein sequence ID" value="CDF87507.1"/>
    <property type="molecule type" value="Genomic_DNA"/>
</dbReference>
<dbReference type="Gene3D" id="3.40.140.10">
    <property type="entry name" value="Cytidine Deaminase, domain 2"/>
    <property type="match status" value="1"/>
</dbReference>
<evidence type="ECO:0000256" key="2">
    <source>
        <dbReference type="ARBA" id="ARBA00038160"/>
    </source>
</evidence>
<dbReference type="InterPro" id="IPR016193">
    <property type="entry name" value="Cytidine_deaminase-like"/>
</dbReference>
<sequence>MVKKSLNPVKIDYKKCIVENRLLQIRNDKIVDLADPLKVWTLEINAKDSKKVVDFIRRTMQPNDPVPLMHIKRIKKADIQKKTLRVVLCSVEMIREKQCVISLLKQLGPNFQYNNLNDTHFVPRQAAPTKELVLEWSDKYWPLSWYGNPNDQILNDYTFDMNAIKLLLEQIAIKATEELNSGNCYPIVSLFVDPKDIENPIIAVDRRTNTDFTILEHSIMSGIKAVAEKESKRREQVAKRVKKDTGSVYLCSDFDVYTTHEPCSMCSMALIHSRIKRCIFVQPMPKTGCLKTESGNNYCMHNNRNLNSKYEVFQWIGSEYPVPQIPEDTCC</sequence>
<dbReference type="GO" id="GO:0005737">
    <property type="term" value="C:cytoplasm"/>
    <property type="evidence" value="ECO:0007669"/>
    <property type="project" value="TreeGrafter"/>
</dbReference>
<dbReference type="PANTHER" id="PTHR11079">
    <property type="entry name" value="CYTOSINE DEAMINASE FAMILY MEMBER"/>
    <property type="match status" value="1"/>
</dbReference>
<dbReference type="AlphaFoldDB" id="A0A8J2T2K0"/>
<dbReference type="OrthoDB" id="3180714at2759"/>
<proteinExistence type="inferred from homology"/>
<protein>
    <submittedName>
        <fullName evidence="4">BN860_07954g1_1</fullName>
    </submittedName>
</protein>
<keyword evidence="5" id="KW-1185">Reference proteome</keyword>
<organism evidence="4 5">
    <name type="scientific">Zygosaccharomyces bailii (strain CLIB 213 / ATCC 58445 / CBS 680 / BCRC 21525 / NBRC 1098 / NCYC 1416 / NRRL Y-2227)</name>
    <dbReference type="NCBI Taxonomy" id="1333698"/>
    <lineage>
        <taxon>Eukaryota</taxon>
        <taxon>Fungi</taxon>
        <taxon>Dikarya</taxon>
        <taxon>Ascomycota</taxon>
        <taxon>Saccharomycotina</taxon>
        <taxon>Saccharomycetes</taxon>
        <taxon>Saccharomycetales</taxon>
        <taxon>Saccharomycetaceae</taxon>
        <taxon>Zygosaccharomyces</taxon>
    </lineage>
</organism>
<dbReference type="GO" id="GO:0008033">
    <property type="term" value="P:tRNA processing"/>
    <property type="evidence" value="ECO:0007669"/>
    <property type="project" value="UniProtKB-KW"/>
</dbReference>
<accession>A0A8J2T2K0</accession>
<dbReference type="InterPro" id="IPR002125">
    <property type="entry name" value="CMP_dCMP_dom"/>
</dbReference>
<gene>
    <name evidence="4" type="ORF">BN860_07954g</name>
</gene>